<dbReference type="AlphaFoldDB" id="A0A4R7BC96"/>
<dbReference type="Proteomes" id="UP000295611">
    <property type="component" value="Unassembled WGS sequence"/>
</dbReference>
<proteinExistence type="predicted"/>
<gene>
    <name evidence="1" type="ORF">DFP86_10169</name>
</gene>
<name>A0A4R7BC96_9NEIS</name>
<dbReference type="EMBL" id="SNZP01000001">
    <property type="protein sequence ID" value="TDR82680.1"/>
    <property type="molecule type" value="Genomic_DNA"/>
</dbReference>
<dbReference type="InterPro" id="IPR026337">
    <property type="entry name" value="AKG_HExxH"/>
</dbReference>
<comment type="caution">
    <text evidence="1">The sequence shown here is derived from an EMBL/GenBank/DDBJ whole genome shotgun (WGS) entry which is preliminary data.</text>
</comment>
<organism evidence="1 2">
    <name type="scientific">Paludibacterium purpuratum</name>
    <dbReference type="NCBI Taxonomy" id="1144873"/>
    <lineage>
        <taxon>Bacteria</taxon>
        <taxon>Pseudomonadati</taxon>
        <taxon>Pseudomonadota</taxon>
        <taxon>Betaproteobacteria</taxon>
        <taxon>Neisseriales</taxon>
        <taxon>Chromobacteriaceae</taxon>
        <taxon>Paludibacterium</taxon>
    </lineage>
</organism>
<accession>A0A4R7BC96</accession>
<evidence type="ECO:0000313" key="1">
    <source>
        <dbReference type="EMBL" id="TDR82680.1"/>
    </source>
</evidence>
<reference evidence="1 2" key="1">
    <citation type="submission" date="2019-03" db="EMBL/GenBank/DDBJ databases">
        <title>Genomic Encyclopedia of Type Strains, Phase III (KMG-III): the genomes of soil and plant-associated and newly described type strains.</title>
        <authorList>
            <person name="Whitman W."/>
        </authorList>
    </citation>
    <scope>NUCLEOTIDE SEQUENCE [LARGE SCALE GENOMIC DNA]</scope>
    <source>
        <strain evidence="1 2">CECT 8976</strain>
    </source>
</reference>
<keyword evidence="2" id="KW-1185">Reference proteome</keyword>
<dbReference type="OrthoDB" id="8575540at2"/>
<dbReference type="NCBIfam" id="TIGR04267">
    <property type="entry name" value="mod_HExxH"/>
    <property type="match status" value="1"/>
</dbReference>
<dbReference type="RefSeq" id="WP_133678011.1">
    <property type="nucleotide sequence ID" value="NZ_SNZP01000001.1"/>
</dbReference>
<protein>
    <submittedName>
        <fullName evidence="1">HEXXH motif-containing protein</fullName>
    </submittedName>
</protein>
<sequence length="405" mass="44880">MTMHNDAIDPRYRQFACPKIAFDPVLFEAVVLFHAQAVVDMFLQRRAALLAERSVGVIPLIERWRQRSQCGSLDAGLAWDMAFGRVQWALETDEVDAGDVALHLALHLTSHGLPGDWRGSLSEAGMMRWGNWLLPVEGEVSVVSDGGQASVSFVDFARGAPSTLSFYADEHGWQCDQPEALLRVGIHQSILLLPEFAIRGQLTLEDQFGSIVGYPEPDAGMADTLARALDLLARYAPDYLIWVERVIRGAVICQCKETRTRSSTWSEAPGIILLSHTTDVATMAEMLVHEASHQYYHVVGRVGRVDDGSDRQLYYSPAVARERPLARVLIAYHAFANILLMYRDFRQNGLAMTGTTGWWHTAERMEADVGVLAAPLCDNPALTAYGRALFEPLHQRVHAVAAIDG</sequence>
<evidence type="ECO:0000313" key="2">
    <source>
        <dbReference type="Proteomes" id="UP000295611"/>
    </source>
</evidence>